<comment type="caution">
    <text evidence="1">Lacks conserved residue(s) required for the propagation of feature annotation.</text>
</comment>
<protein>
    <recommendedName>
        <fullName evidence="2">Metalloendopeptidase</fullName>
        <ecNumber evidence="2">3.4.24.-</ecNumber>
    </recommendedName>
</protein>
<dbReference type="InterPro" id="IPR024079">
    <property type="entry name" value="MetalloPept_cat_dom_sf"/>
</dbReference>
<sequence length="252" mass="28243">MKQKKRGCHKMLKSLSVLQTAVGSVNQIKSLIYGDIAPNKNRNAVPCTATGCTWPKTGSYVYIPVDISPVYSVAERNIIINGLVSFYTSTCIRFVWKNSAHRDYLYFFPGSGCSSYLGRQGGLQIVTLQRNGCVYHSMVQHSVNHALGFHHEHVRSDRDSYVRVLTQNIIPGRRWLDLKTKLVVFSLTMSADAFCSSLPLSSRYAFSINGQPTLLSRANPSLNFGTATSMSANDITRINRLYRCCEKNIKLF</sequence>
<dbReference type="Proteomes" id="UP000261380">
    <property type="component" value="Unplaced"/>
</dbReference>
<evidence type="ECO:0000256" key="2">
    <source>
        <dbReference type="RuleBase" id="RU361183"/>
    </source>
</evidence>
<dbReference type="PANTHER" id="PTHR10127:SF899">
    <property type="entry name" value="ASTACIN-LIKE METALLOENDOPEPTIDASE-RELATED"/>
    <property type="match status" value="1"/>
</dbReference>
<evidence type="ECO:0000313" key="4">
    <source>
        <dbReference type="Ensembl" id="ENSXCOP00000002933.1"/>
    </source>
</evidence>
<dbReference type="EC" id="3.4.24.-" evidence="2"/>
<evidence type="ECO:0000313" key="5">
    <source>
        <dbReference type="Proteomes" id="UP000261380"/>
    </source>
</evidence>
<dbReference type="AlphaFoldDB" id="A0A3B5KS55"/>
<reference evidence="4" key="2">
    <citation type="submission" date="2025-09" db="UniProtKB">
        <authorList>
            <consortium name="Ensembl"/>
        </authorList>
    </citation>
    <scope>IDENTIFICATION</scope>
</reference>
<feature type="binding site" evidence="1">
    <location>
        <position position="145"/>
    </location>
    <ligand>
        <name>Zn(2+)</name>
        <dbReference type="ChEBI" id="CHEBI:29105"/>
        <note>catalytic</note>
    </ligand>
</feature>
<dbReference type="PROSITE" id="PS51864">
    <property type="entry name" value="ASTACIN"/>
    <property type="match status" value="1"/>
</dbReference>
<dbReference type="InterPro" id="IPR001506">
    <property type="entry name" value="Peptidase_M12A"/>
</dbReference>
<evidence type="ECO:0000256" key="1">
    <source>
        <dbReference type="PROSITE-ProRule" id="PRU01211"/>
    </source>
</evidence>
<dbReference type="Ensembl" id="ENSXCOT00000002970.1">
    <property type="protein sequence ID" value="ENSXCOP00000002933.1"/>
    <property type="gene ID" value="ENSXCOG00000002336.1"/>
</dbReference>
<dbReference type="SMART" id="SM00235">
    <property type="entry name" value="ZnMc"/>
    <property type="match status" value="1"/>
</dbReference>
<feature type="domain" description="Peptidase M12A" evidence="3">
    <location>
        <begin position="43"/>
        <end position="246"/>
    </location>
</feature>
<dbReference type="GO" id="GO:0004222">
    <property type="term" value="F:metalloendopeptidase activity"/>
    <property type="evidence" value="ECO:0007669"/>
    <property type="project" value="UniProtKB-UniRule"/>
</dbReference>
<proteinExistence type="predicted"/>
<accession>A0A3B5KS55</accession>
<dbReference type="GeneTree" id="ENSGT00940000161051"/>
<dbReference type="Pfam" id="PF01400">
    <property type="entry name" value="Astacin"/>
    <property type="match status" value="1"/>
</dbReference>
<dbReference type="GO" id="GO:0008270">
    <property type="term" value="F:zinc ion binding"/>
    <property type="evidence" value="ECO:0007669"/>
    <property type="project" value="UniProtKB-UniRule"/>
</dbReference>
<dbReference type="InterPro" id="IPR006026">
    <property type="entry name" value="Peptidase_Metallo"/>
</dbReference>
<keyword evidence="5" id="KW-1185">Reference proteome</keyword>
<keyword evidence="2" id="KW-0482">Metalloprotease</keyword>
<keyword evidence="1 2" id="KW-0862">Zinc</keyword>
<keyword evidence="1 2" id="KW-0479">Metal-binding</keyword>
<dbReference type="PRINTS" id="PR00480">
    <property type="entry name" value="ASTACIN"/>
</dbReference>
<name>A0A3B5KS55_9TELE</name>
<dbReference type="Gene3D" id="3.40.390.10">
    <property type="entry name" value="Collagenase (Catalytic Domain)"/>
    <property type="match status" value="1"/>
</dbReference>
<evidence type="ECO:0000259" key="3">
    <source>
        <dbReference type="PROSITE" id="PS51864"/>
    </source>
</evidence>
<reference evidence="4" key="1">
    <citation type="submission" date="2025-08" db="UniProtKB">
        <authorList>
            <consortium name="Ensembl"/>
        </authorList>
    </citation>
    <scope>IDENTIFICATION</scope>
</reference>
<dbReference type="PANTHER" id="PTHR10127">
    <property type="entry name" value="DISCOIDIN, CUB, EGF, LAMININ , AND ZINC METALLOPROTEASE DOMAIN CONTAINING"/>
    <property type="match status" value="1"/>
</dbReference>
<dbReference type="GO" id="GO:0006508">
    <property type="term" value="P:proteolysis"/>
    <property type="evidence" value="ECO:0007669"/>
    <property type="project" value="UniProtKB-KW"/>
</dbReference>
<comment type="cofactor">
    <cofactor evidence="1 2">
        <name>Zn(2+)</name>
        <dbReference type="ChEBI" id="CHEBI:29105"/>
    </cofactor>
    <text evidence="1 2">Binds 1 zinc ion per subunit.</text>
</comment>
<feature type="binding site" evidence="1">
    <location>
        <position position="141"/>
    </location>
    <ligand>
        <name>Zn(2+)</name>
        <dbReference type="ChEBI" id="CHEBI:29105"/>
        <note>catalytic</note>
    </ligand>
</feature>
<organism evidence="4 5">
    <name type="scientific">Xiphophorus couchianus</name>
    <name type="common">Monterrey platyfish</name>
    <dbReference type="NCBI Taxonomy" id="32473"/>
    <lineage>
        <taxon>Eukaryota</taxon>
        <taxon>Metazoa</taxon>
        <taxon>Chordata</taxon>
        <taxon>Craniata</taxon>
        <taxon>Vertebrata</taxon>
        <taxon>Euteleostomi</taxon>
        <taxon>Actinopterygii</taxon>
        <taxon>Neopterygii</taxon>
        <taxon>Teleostei</taxon>
        <taxon>Neoteleostei</taxon>
        <taxon>Acanthomorphata</taxon>
        <taxon>Ovalentaria</taxon>
        <taxon>Atherinomorphae</taxon>
        <taxon>Cyprinodontiformes</taxon>
        <taxon>Poeciliidae</taxon>
        <taxon>Poeciliinae</taxon>
        <taxon>Xiphophorus</taxon>
    </lineage>
</organism>
<dbReference type="SUPFAM" id="SSF55486">
    <property type="entry name" value="Metalloproteases ('zincins'), catalytic domain"/>
    <property type="match status" value="1"/>
</dbReference>
<feature type="binding site" evidence="1">
    <location>
        <position position="151"/>
    </location>
    <ligand>
        <name>Zn(2+)</name>
        <dbReference type="ChEBI" id="CHEBI:29105"/>
        <note>catalytic</note>
    </ligand>
</feature>
<keyword evidence="2" id="KW-0378">Hydrolase</keyword>
<keyword evidence="2" id="KW-0645">Protease</keyword>